<organism evidence="2">
    <name type="scientific">Klebsiella pneumoniae</name>
    <dbReference type="NCBI Taxonomy" id="573"/>
    <lineage>
        <taxon>Bacteria</taxon>
        <taxon>Pseudomonadati</taxon>
        <taxon>Pseudomonadota</taxon>
        <taxon>Gammaproteobacteria</taxon>
        <taxon>Enterobacterales</taxon>
        <taxon>Enterobacteriaceae</taxon>
        <taxon>Klebsiella/Raoultella group</taxon>
        <taxon>Klebsiella</taxon>
        <taxon>Klebsiella pneumoniae complex</taxon>
    </lineage>
</organism>
<gene>
    <name evidence="2" type="ORF">SAMEA4873646_00219</name>
</gene>
<keyword evidence="1" id="KW-0812">Transmembrane</keyword>
<reference evidence="2" key="1">
    <citation type="submission" date="2019-03" db="EMBL/GenBank/DDBJ databases">
        <authorList>
            <consortium name="Pathogen Informatics"/>
        </authorList>
    </citation>
    <scope>NUCLEOTIDE SEQUENCE</scope>
    <source>
        <strain evidence="2">5012STDY7626444</strain>
    </source>
</reference>
<dbReference type="EMBL" id="CAAHCP010000001">
    <property type="protein sequence ID" value="VGL34878.1"/>
    <property type="molecule type" value="Genomic_DNA"/>
</dbReference>
<proteinExistence type="predicted"/>
<feature type="transmembrane region" description="Helical" evidence="1">
    <location>
        <begin position="90"/>
        <end position="107"/>
    </location>
</feature>
<feature type="transmembrane region" description="Helical" evidence="1">
    <location>
        <begin position="12"/>
        <end position="34"/>
    </location>
</feature>
<dbReference type="AlphaFoldDB" id="A0A486MQL2"/>
<feature type="transmembrane region" description="Helical" evidence="1">
    <location>
        <begin position="127"/>
        <end position="149"/>
    </location>
</feature>
<evidence type="ECO:0000313" key="2">
    <source>
        <dbReference type="EMBL" id="VGL34878.1"/>
    </source>
</evidence>
<evidence type="ECO:0000256" key="1">
    <source>
        <dbReference type="SAM" id="Phobius"/>
    </source>
</evidence>
<accession>A0A486MQL2</accession>
<name>A0A486MQL2_KLEPN</name>
<feature type="transmembrane region" description="Helical" evidence="1">
    <location>
        <begin position="40"/>
        <end position="63"/>
    </location>
</feature>
<keyword evidence="1" id="KW-0472">Membrane</keyword>
<protein>
    <submittedName>
        <fullName evidence="2">Uncharacterized protein</fullName>
    </submittedName>
</protein>
<keyword evidence="1" id="KW-1133">Transmembrane helix</keyword>
<sequence length="159" mass="18153">MKKENLKILANYAYILASAAFCIVVLPFSVRLTFAQIQPIASAISTFAGILFGFVLGSITLMASAKDNTLIKNIGKTGYLRRFTEEMHSTMGWLLSVCIIFIVLLFFPDTLKFKIPYITKNAEYTYAQLLLQLGIFVLLITFKKFYITWLRLKEITRLM</sequence>
<dbReference type="RefSeq" id="WP_046879088.1">
    <property type="nucleotide sequence ID" value="NZ_CABWVF010000027.1"/>
</dbReference>